<dbReference type="PROSITE" id="PS51257">
    <property type="entry name" value="PROKAR_LIPOPROTEIN"/>
    <property type="match status" value="1"/>
</dbReference>
<dbReference type="Pfam" id="PF13149">
    <property type="entry name" value="Mfa_like_1"/>
    <property type="match status" value="1"/>
</dbReference>
<feature type="chain" id="PRO_5019561193" evidence="2">
    <location>
        <begin position="18"/>
        <end position="296"/>
    </location>
</feature>
<dbReference type="EMBL" id="QRTW01000055">
    <property type="protein sequence ID" value="RGR07610.1"/>
    <property type="molecule type" value="Genomic_DNA"/>
</dbReference>
<sequence length="296" mass="32502">MKLTNLFAVAIITVAIASCNNEESTMPQNDRVAVQFGSSIKASTRAVDETWTSGDPIGIFMTKAGETLSDDAICEEANNVAYQTTEGNGAFTPVVETEIIYYPMDGDVDFYAYYPYTEVTNYVVNLNVSDQNNQETLDFMYATARNCNKSTPQVTLDFNHQLSNLILEVQPGEGLTQEDLAALTVKVKEQNTTGSYNLVDGLISNEGTPADIAMKTIVAGKKYVAILLPETSDSREIEFNLNNGKDAPFTWTMTGKLEGNKKYHYTTMKLSRTAAEGSGTIKPWEQAGDSEEHEAK</sequence>
<comment type="caution">
    <text evidence="3">The sequence shown here is derived from an EMBL/GenBank/DDBJ whole genome shotgun (WGS) entry which is preliminary data.</text>
</comment>
<evidence type="ECO:0000313" key="4">
    <source>
        <dbReference type="Proteomes" id="UP000283310"/>
    </source>
</evidence>
<keyword evidence="2" id="KW-0732">Signal</keyword>
<reference evidence="3 4" key="1">
    <citation type="submission" date="2018-08" db="EMBL/GenBank/DDBJ databases">
        <title>A genome reference for cultivated species of the human gut microbiota.</title>
        <authorList>
            <person name="Zou Y."/>
            <person name="Xue W."/>
            <person name="Luo G."/>
        </authorList>
    </citation>
    <scope>NUCLEOTIDE SEQUENCE [LARGE SCALE GENOMIC DNA]</scope>
    <source>
        <strain evidence="3 4">AF26-20BH</strain>
    </source>
</reference>
<name>A0A412DB09_BACSE</name>
<evidence type="ECO:0000256" key="2">
    <source>
        <dbReference type="SAM" id="SignalP"/>
    </source>
</evidence>
<gene>
    <name evidence="3" type="ORF">DWY65_16035</name>
</gene>
<dbReference type="InterPro" id="IPR042278">
    <property type="entry name" value="Mfa-like_1_N"/>
</dbReference>
<dbReference type="InterPro" id="IPR025049">
    <property type="entry name" value="Mfa-like_1"/>
</dbReference>
<feature type="signal peptide" evidence="2">
    <location>
        <begin position="1"/>
        <end position="17"/>
    </location>
</feature>
<dbReference type="AlphaFoldDB" id="A0A412DB09"/>
<evidence type="ECO:0000256" key="1">
    <source>
        <dbReference type="SAM" id="MobiDB-lite"/>
    </source>
</evidence>
<evidence type="ECO:0000313" key="3">
    <source>
        <dbReference type="EMBL" id="RGR07610.1"/>
    </source>
</evidence>
<protein>
    <submittedName>
        <fullName evidence="3">Fimbrillin family protein</fullName>
    </submittedName>
</protein>
<dbReference type="CDD" id="cd13121">
    <property type="entry name" value="BF2867_like_C"/>
    <property type="match status" value="1"/>
</dbReference>
<dbReference type="Gene3D" id="2.60.40.2630">
    <property type="match status" value="1"/>
</dbReference>
<feature type="region of interest" description="Disordered" evidence="1">
    <location>
        <begin position="274"/>
        <end position="296"/>
    </location>
</feature>
<dbReference type="Proteomes" id="UP000283310">
    <property type="component" value="Unassembled WGS sequence"/>
</dbReference>
<dbReference type="Gene3D" id="2.60.40.2620">
    <property type="entry name" value="Fimbrillin-like"/>
    <property type="match status" value="1"/>
</dbReference>
<organism evidence="3 4">
    <name type="scientific">Bacteroides stercoris</name>
    <dbReference type="NCBI Taxonomy" id="46506"/>
    <lineage>
        <taxon>Bacteria</taxon>
        <taxon>Pseudomonadati</taxon>
        <taxon>Bacteroidota</taxon>
        <taxon>Bacteroidia</taxon>
        <taxon>Bacteroidales</taxon>
        <taxon>Bacteroidaceae</taxon>
        <taxon>Bacteroides</taxon>
    </lineage>
</organism>
<dbReference type="CDD" id="cd13120">
    <property type="entry name" value="BF2867_like_N"/>
    <property type="match status" value="1"/>
</dbReference>
<accession>A0A412DB09</accession>
<proteinExistence type="predicted"/>